<evidence type="ECO:0000313" key="2">
    <source>
        <dbReference type="Proteomes" id="UP000499080"/>
    </source>
</evidence>
<protein>
    <submittedName>
        <fullName evidence="1">Uncharacterized protein</fullName>
    </submittedName>
</protein>
<dbReference type="Gene3D" id="3.80.10.10">
    <property type="entry name" value="Ribonuclease Inhibitor"/>
    <property type="match status" value="1"/>
</dbReference>
<comment type="caution">
    <text evidence="1">The sequence shown here is derived from an EMBL/GenBank/DDBJ whole genome shotgun (WGS) entry which is preliminary data.</text>
</comment>
<evidence type="ECO:0000313" key="1">
    <source>
        <dbReference type="EMBL" id="GBN01364.1"/>
    </source>
</evidence>
<proteinExistence type="predicted"/>
<dbReference type="Proteomes" id="UP000499080">
    <property type="component" value="Unassembled WGS sequence"/>
</dbReference>
<dbReference type="EMBL" id="BGPR01004611">
    <property type="protein sequence ID" value="GBN01364.1"/>
    <property type="molecule type" value="Genomic_DNA"/>
</dbReference>
<reference evidence="1 2" key="1">
    <citation type="journal article" date="2019" name="Sci. Rep.">
        <title>Orb-weaving spider Araneus ventricosus genome elucidates the spidroin gene catalogue.</title>
        <authorList>
            <person name="Kono N."/>
            <person name="Nakamura H."/>
            <person name="Ohtoshi R."/>
            <person name="Moran D.A.P."/>
            <person name="Shinohara A."/>
            <person name="Yoshida Y."/>
            <person name="Fujiwara M."/>
            <person name="Mori M."/>
            <person name="Tomita M."/>
            <person name="Arakawa K."/>
        </authorList>
    </citation>
    <scope>NUCLEOTIDE SEQUENCE [LARGE SCALE GENOMIC DNA]</scope>
</reference>
<gene>
    <name evidence="1" type="ORF">AVEN_227734_1</name>
</gene>
<keyword evidence="2" id="KW-1185">Reference proteome</keyword>
<name>A0A4Y2KF64_ARAVE</name>
<accession>A0A4Y2KF64</accession>
<dbReference type="InterPro" id="IPR032675">
    <property type="entry name" value="LRR_dom_sf"/>
</dbReference>
<dbReference type="OrthoDB" id="2095648at2759"/>
<dbReference type="SUPFAM" id="SSF52058">
    <property type="entry name" value="L domain-like"/>
    <property type="match status" value="1"/>
</dbReference>
<dbReference type="AlphaFoldDB" id="A0A4Y2KF64"/>
<sequence length="408" mass="46418">MLPSSLYRICIQRICDLLKGGTWKNCATNPVWLSKSPFSDLPSEIVDDLMKFAQSRNFGPADVFLLLTSGKLTRLDLAPSRLQTDCVIIQTVIHSKGYKSLRILTRHHSNERIYKPLIETLICNCRNLEVLEIEGMDSDIIVSALENCPKLTSLGYADSLDALETIQEKFMNNYSLPSGKIYGQFQLRKCVWWGRKIQVEGSRYPLYTSGDTSMKSEFLKKLRIAVSVCPLVEELHVNMVSKDSIEELKKLKRLTVLSIDMNNCDGEFLPSFIELLRKIGPQLKRLIVECILYDCHFPVDFICNFCPNLQTLTILGRTTASNSAETKCRLRLKKILITFTDQKALLFLLSNCQILEELVLSNAECFDDSLLDRIMKTNPLSDLKSASIQNSNISRNGFRRLLKKKVSL</sequence>
<organism evidence="1 2">
    <name type="scientific">Araneus ventricosus</name>
    <name type="common">Orbweaver spider</name>
    <name type="synonym">Epeira ventricosa</name>
    <dbReference type="NCBI Taxonomy" id="182803"/>
    <lineage>
        <taxon>Eukaryota</taxon>
        <taxon>Metazoa</taxon>
        <taxon>Ecdysozoa</taxon>
        <taxon>Arthropoda</taxon>
        <taxon>Chelicerata</taxon>
        <taxon>Arachnida</taxon>
        <taxon>Araneae</taxon>
        <taxon>Araneomorphae</taxon>
        <taxon>Entelegynae</taxon>
        <taxon>Araneoidea</taxon>
        <taxon>Araneidae</taxon>
        <taxon>Araneus</taxon>
    </lineage>
</organism>